<reference evidence="1 2" key="1">
    <citation type="submission" date="2020-07" db="EMBL/GenBank/DDBJ databases">
        <title>Roseicoccus Jingziensis gen. nov., sp. nov., isolated from coastal seawater.</title>
        <authorList>
            <person name="Feng X."/>
        </authorList>
    </citation>
    <scope>NUCLEOTIDE SEQUENCE [LARGE SCALE GENOMIC DNA]</scope>
    <source>
        <strain evidence="1 2">N1E253</strain>
    </source>
</reference>
<gene>
    <name evidence="1" type="ORF">HW115_11030</name>
</gene>
<keyword evidence="2" id="KW-1185">Reference proteome</keyword>
<dbReference type="Proteomes" id="UP000557872">
    <property type="component" value="Unassembled WGS sequence"/>
</dbReference>
<name>A0A851GLV6_9BACT</name>
<accession>A0A851GLV6</accession>
<sequence>MPAFFKPPFRRANHPATQLVAWLGLTLATASQVGAQLTEPVSSEQVASLQWPTSYRPTTTPVIQHQKSDAPAPPYLYHTRHFRLTTSKPLNPHNAKLFAATAESVPAVLAKLPLPLLKMPQGKRANIYIYPDEASFIREGGSPNAAGTYVGKKSAVLLRADTFLTPPPRQGSKLPPKADYDLLVHEFTHLCMHGHLGYLPIWFSEGTAEYLAAAHQSHGRYDFSNMTRHIRDRIKQHLPQEKGIIKLPSLSDTLKQNHQSWQRNIEQNDPNVSYQYYASSLLIVHGLFHGGPKRLKATTEFVNQCHNRKFRHKASNLLLPSETHAELEQRIITYWRPKGLHIQFTP</sequence>
<evidence type="ECO:0000313" key="1">
    <source>
        <dbReference type="EMBL" id="NWK56145.1"/>
    </source>
</evidence>
<comment type="caution">
    <text evidence="1">The sequence shown here is derived from an EMBL/GenBank/DDBJ whole genome shotgun (WGS) entry which is preliminary data.</text>
</comment>
<evidence type="ECO:0008006" key="3">
    <source>
        <dbReference type="Google" id="ProtNLM"/>
    </source>
</evidence>
<organism evidence="1 2">
    <name type="scientific">Oceaniferula marina</name>
    <dbReference type="NCBI Taxonomy" id="2748318"/>
    <lineage>
        <taxon>Bacteria</taxon>
        <taxon>Pseudomonadati</taxon>
        <taxon>Verrucomicrobiota</taxon>
        <taxon>Verrucomicrobiia</taxon>
        <taxon>Verrucomicrobiales</taxon>
        <taxon>Verrucomicrobiaceae</taxon>
        <taxon>Oceaniferula</taxon>
    </lineage>
</organism>
<evidence type="ECO:0000313" key="2">
    <source>
        <dbReference type="Proteomes" id="UP000557872"/>
    </source>
</evidence>
<dbReference type="RefSeq" id="WP_178932847.1">
    <property type="nucleotide sequence ID" value="NZ_JACBAZ010000004.1"/>
</dbReference>
<dbReference type="AlphaFoldDB" id="A0A851GLV6"/>
<proteinExistence type="predicted"/>
<protein>
    <recommendedName>
        <fullName evidence="3">DUF1570 domain-containing protein</fullName>
    </recommendedName>
</protein>
<dbReference type="EMBL" id="JACBAZ010000004">
    <property type="protein sequence ID" value="NWK56145.1"/>
    <property type="molecule type" value="Genomic_DNA"/>
</dbReference>